<keyword evidence="12" id="KW-0675">Receptor</keyword>
<dbReference type="GO" id="GO:0055037">
    <property type="term" value="C:recycling endosome"/>
    <property type="evidence" value="ECO:0007669"/>
    <property type="project" value="UniProtKB-SubCell"/>
</dbReference>
<dbReference type="GO" id="GO:0005769">
    <property type="term" value="C:early endosome"/>
    <property type="evidence" value="ECO:0007669"/>
    <property type="project" value="UniProtKB-SubCell"/>
</dbReference>
<keyword evidence="10 16" id="KW-0472">Membrane</keyword>
<feature type="transmembrane region" description="Helical" evidence="16">
    <location>
        <begin position="41"/>
        <end position="64"/>
    </location>
</feature>
<evidence type="ECO:0000313" key="18">
    <source>
        <dbReference type="Proteomes" id="UP000001646"/>
    </source>
</evidence>
<dbReference type="Proteomes" id="UP000001646">
    <property type="component" value="Unplaced"/>
</dbReference>
<evidence type="ECO:0000256" key="1">
    <source>
        <dbReference type="ARBA" id="ARBA00004141"/>
    </source>
</evidence>
<dbReference type="GO" id="GO:0006954">
    <property type="term" value="P:inflammatory response"/>
    <property type="evidence" value="ECO:0000318"/>
    <property type="project" value="GO_Central"/>
</dbReference>
<evidence type="ECO:0000256" key="9">
    <source>
        <dbReference type="ARBA" id="ARBA00023040"/>
    </source>
</evidence>
<evidence type="ECO:0000256" key="6">
    <source>
        <dbReference type="ARBA" id="ARBA00022692"/>
    </source>
</evidence>
<dbReference type="GO" id="GO:0004930">
    <property type="term" value="F:G protein-coupled receptor activity"/>
    <property type="evidence" value="ECO:0007669"/>
    <property type="project" value="UniProtKB-KW"/>
</dbReference>
<reference evidence="17" key="1">
    <citation type="submission" date="2009-12" db="EMBL/GenBank/DDBJ databases">
        <title>The Genome Sequence of Anolis carolinensis (Green Anole Lizard).</title>
        <authorList>
            <consortium name="The Genome Sequencing Platform"/>
            <person name="Di Palma F."/>
            <person name="Alfoldi J."/>
            <person name="Heiman D."/>
            <person name="Young S."/>
            <person name="Grabherr M."/>
            <person name="Johnson J."/>
            <person name="Lander E.S."/>
            <person name="Lindblad-Toh K."/>
        </authorList>
    </citation>
    <scope>NUCLEOTIDE SEQUENCE [LARGE SCALE GENOMIC DNA]</scope>
    <source>
        <strain evidence="17">JBL SC #1</strain>
    </source>
</reference>
<evidence type="ECO:0000313" key="17">
    <source>
        <dbReference type="Ensembl" id="ENSACAP00000025361.1"/>
    </source>
</evidence>
<dbReference type="InParanoid" id="A0A803SQX1"/>
<reference evidence="17" key="2">
    <citation type="submission" date="2025-08" db="UniProtKB">
        <authorList>
            <consortium name="Ensembl"/>
        </authorList>
    </citation>
    <scope>IDENTIFICATION</scope>
</reference>
<evidence type="ECO:0000256" key="15">
    <source>
        <dbReference type="ARBA" id="ARBA00030289"/>
    </source>
</evidence>
<evidence type="ECO:0000256" key="11">
    <source>
        <dbReference type="ARBA" id="ARBA00023157"/>
    </source>
</evidence>
<dbReference type="AlphaFoldDB" id="A0A803SQX1"/>
<keyword evidence="14" id="KW-0807">Transducer</keyword>
<keyword evidence="8 16" id="KW-1133">Transmembrane helix</keyword>
<dbReference type="InterPro" id="IPR005384">
    <property type="entry name" value="Duffy_chemokine_rcpt"/>
</dbReference>
<evidence type="ECO:0000256" key="3">
    <source>
        <dbReference type="ARBA" id="ARBA00004412"/>
    </source>
</evidence>
<evidence type="ECO:0000256" key="13">
    <source>
        <dbReference type="ARBA" id="ARBA00023180"/>
    </source>
</evidence>
<evidence type="ECO:0000256" key="4">
    <source>
        <dbReference type="ARBA" id="ARBA00008790"/>
    </source>
</evidence>
<reference evidence="17" key="3">
    <citation type="submission" date="2025-09" db="UniProtKB">
        <authorList>
            <consortium name="Ensembl"/>
        </authorList>
    </citation>
    <scope>IDENTIFICATION</scope>
</reference>
<dbReference type="SUPFAM" id="SSF81321">
    <property type="entry name" value="Family A G protein-coupled receptor-like"/>
    <property type="match status" value="1"/>
</dbReference>
<keyword evidence="18" id="KW-1185">Reference proteome</keyword>
<accession>A0A803SQX1</accession>
<feature type="transmembrane region" description="Helical" evidence="16">
    <location>
        <begin position="145"/>
        <end position="164"/>
    </location>
</feature>
<evidence type="ECO:0000256" key="8">
    <source>
        <dbReference type="ARBA" id="ARBA00022989"/>
    </source>
</evidence>
<dbReference type="PANTHER" id="PTHR14181:SF1">
    <property type="entry name" value="ATYPICAL CHEMOKINE RECEPTOR 1"/>
    <property type="match status" value="1"/>
</dbReference>
<dbReference type="PRINTS" id="PR01559">
    <property type="entry name" value="DUFFYANTIGEN"/>
</dbReference>
<proteinExistence type="inferred from homology"/>
<feature type="transmembrane region" description="Helical" evidence="16">
    <location>
        <begin position="184"/>
        <end position="208"/>
    </location>
</feature>
<keyword evidence="11" id="KW-1015">Disulfide bond</keyword>
<keyword evidence="13" id="KW-0325">Glycoprotein</keyword>
<name>A0A803SQX1_ANOCA</name>
<dbReference type="GO" id="GO:0070098">
    <property type="term" value="P:chemokine-mediated signaling pathway"/>
    <property type="evidence" value="ECO:0007669"/>
    <property type="project" value="InterPro"/>
</dbReference>
<evidence type="ECO:0000256" key="14">
    <source>
        <dbReference type="ARBA" id="ARBA00023224"/>
    </source>
</evidence>
<evidence type="ECO:0000256" key="5">
    <source>
        <dbReference type="ARBA" id="ARBA00015484"/>
    </source>
</evidence>
<evidence type="ECO:0000256" key="10">
    <source>
        <dbReference type="ARBA" id="ARBA00023136"/>
    </source>
</evidence>
<keyword evidence="6 16" id="KW-0812">Transmembrane</keyword>
<sequence>SGNYLMANFTNNYTYDGYPSYDDNLPEPCQFTFCLRFLSSILALLMVISILGSMSSLALGISLAKRPILWKQRHPGKYGFFLTSAATGLFAATLPFFAVGLKHGWVFGPHFCQLARALRYGCIFAQGLMVAGSTWRMLPDVPRSLFLTGLFFLGFVCATPAIVISSPGDDCFSSLEPNLQPWSLAHILVSLAIFVILPLAMLVAKAALKWHGKNERLQLNLSWVFYIFWSPYGVALLLDKLLEDGLLTSTCHFREHLDYFLGISEGFGILHCFLLPLFILGSGICRQRISKAGRP</sequence>
<feature type="transmembrane region" description="Helical" evidence="16">
    <location>
        <begin position="220"/>
        <end position="239"/>
    </location>
</feature>
<dbReference type="Gene3D" id="1.20.1070.10">
    <property type="entry name" value="Rhodopsin 7-helix transmembrane proteins"/>
    <property type="match status" value="1"/>
</dbReference>
<evidence type="ECO:0000256" key="7">
    <source>
        <dbReference type="ARBA" id="ARBA00022753"/>
    </source>
</evidence>
<evidence type="ECO:0000256" key="16">
    <source>
        <dbReference type="SAM" id="Phobius"/>
    </source>
</evidence>
<dbReference type="GO" id="GO:0016020">
    <property type="term" value="C:membrane"/>
    <property type="evidence" value="ECO:0007669"/>
    <property type="project" value="UniProtKB-SubCell"/>
</dbReference>
<dbReference type="PANTHER" id="PTHR14181">
    <property type="entry name" value="DUFFY ANTIGEN/CHEMOKINE RECEPTOR"/>
    <property type="match status" value="1"/>
</dbReference>
<protein>
    <recommendedName>
        <fullName evidence="5">Atypical chemokine receptor 1</fullName>
    </recommendedName>
    <alternativeName>
        <fullName evidence="15">Duffy antigen/chemokine receptor</fullName>
    </alternativeName>
</protein>
<organism evidence="17 18">
    <name type="scientific">Anolis carolinensis</name>
    <name type="common">Green anole</name>
    <name type="synonym">American chameleon</name>
    <dbReference type="NCBI Taxonomy" id="28377"/>
    <lineage>
        <taxon>Eukaryota</taxon>
        <taxon>Metazoa</taxon>
        <taxon>Chordata</taxon>
        <taxon>Craniata</taxon>
        <taxon>Vertebrata</taxon>
        <taxon>Euteleostomi</taxon>
        <taxon>Lepidosauria</taxon>
        <taxon>Squamata</taxon>
        <taxon>Bifurcata</taxon>
        <taxon>Unidentata</taxon>
        <taxon>Episquamata</taxon>
        <taxon>Toxicofera</taxon>
        <taxon>Iguania</taxon>
        <taxon>Dactyloidae</taxon>
        <taxon>Anolis</taxon>
    </lineage>
</organism>
<dbReference type="GO" id="GO:0019957">
    <property type="term" value="F:C-C chemokine binding"/>
    <property type="evidence" value="ECO:0000318"/>
    <property type="project" value="GO_Central"/>
</dbReference>
<comment type="similarity">
    <text evidence="4">Belongs to the G-protein coupled receptor 1 family. Atypical chemokine receptor subfamily.</text>
</comment>
<feature type="transmembrane region" description="Helical" evidence="16">
    <location>
        <begin position="117"/>
        <end position="138"/>
    </location>
</feature>
<keyword evidence="9" id="KW-0297">G-protein coupled receptor</keyword>
<evidence type="ECO:0000256" key="12">
    <source>
        <dbReference type="ARBA" id="ARBA00023170"/>
    </source>
</evidence>
<keyword evidence="7" id="KW-0967">Endosome</keyword>
<comment type="subcellular location">
    <subcellularLocation>
        <location evidence="3">Early endosome</location>
    </subcellularLocation>
    <subcellularLocation>
        <location evidence="1">Membrane</location>
        <topology evidence="1">Multi-pass membrane protein</topology>
    </subcellularLocation>
    <subcellularLocation>
        <location evidence="2">Recycling endosome</location>
    </subcellularLocation>
</comment>
<evidence type="ECO:0000256" key="2">
    <source>
        <dbReference type="ARBA" id="ARBA00004172"/>
    </source>
</evidence>
<feature type="transmembrane region" description="Helical" evidence="16">
    <location>
        <begin position="259"/>
        <end position="281"/>
    </location>
</feature>
<dbReference type="Ensembl" id="ENSACAT00000048882.1">
    <property type="protein sequence ID" value="ENSACAP00000025361.1"/>
    <property type="gene ID" value="ENSACAG00000035850.1"/>
</dbReference>
<feature type="transmembrane region" description="Helical" evidence="16">
    <location>
        <begin position="76"/>
        <end position="97"/>
    </location>
</feature>
<dbReference type="GeneTree" id="ENSGT00390000006372"/>